<name>A0A6G1HYX2_9PEZI</name>
<dbReference type="SUPFAM" id="SSF56601">
    <property type="entry name" value="beta-lactamase/transpeptidase-like"/>
    <property type="match status" value="1"/>
</dbReference>
<organism evidence="2 3">
    <name type="scientific">Trichodelitschia bisporula</name>
    <dbReference type="NCBI Taxonomy" id="703511"/>
    <lineage>
        <taxon>Eukaryota</taxon>
        <taxon>Fungi</taxon>
        <taxon>Dikarya</taxon>
        <taxon>Ascomycota</taxon>
        <taxon>Pezizomycotina</taxon>
        <taxon>Dothideomycetes</taxon>
        <taxon>Dothideomycetes incertae sedis</taxon>
        <taxon>Phaeotrichales</taxon>
        <taxon>Phaeotrichaceae</taxon>
        <taxon>Trichodelitschia</taxon>
    </lineage>
</organism>
<evidence type="ECO:0000313" key="3">
    <source>
        <dbReference type="Proteomes" id="UP000799640"/>
    </source>
</evidence>
<evidence type="ECO:0000259" key="1">
    <source>
        <dbReference type="Pfam" id="PF00144"/>
    </source>
</evidence>
<dbReference type="AlphaFoldDB" id="A0A6G1HYX2"/>
<protein>
    <submittedName>
        <fullName evidence="2">Beta-lactamase/transpeptidase-like protein</fullName>
    </submittedName>
</protein>
<dbReference type="InterPro" id="IPR001466">
    <property type="entry name" value="Beta-lactam-related"/>
</dbReference>
<gene>
    <name evidence="2" type="ORF">EJ06DRAFT_375357</name>
</gene>
<dbReference type="Pfam" id="PF00144">
    <property type="entry name" value="Beta-lactamase"/>
    <property type="match status" value="1"/>
</dbReference>
<dbReference type="InterPro" id="IPR012338">
    <property type="entry name" value="Beta-lactam/transpept-like"/>
</dbReference>
<dbReference type="PANTHER" id="PTHR43283:SF18">
    <property type="match status" value="1"/>
</dbReference>
<reference evidence="2" key="1">
    <citation type="journal article" date="2020" name="Stud. Mycol.">
        <title>101 Dothideomycetes genomes: a test case for predicting lifestyles and emergence of pathogens.</title>
        <authorList>
            <person name="Haridas S."/>
            <person name="Albert R."/>
            <person name="Binder M."/>
            <person name="Bloem J."/>
            <person name="Labutti K."/>
            <person name="Salamov A."/>
            <person name="Andreopoulos B."/>
            <person name="Baker S."/>
            <person name="Barry K."/>
            <person name="Bills G."/>
            <person name="Bluhm B."/>
            <person name="Cannon C."/>
            <person name="Castanera R."/>
            <person name="Culley D."/>
            <person name="Daum C."/>
            <person name="Ezra D."/>
            <person name="Gonzalez J."/>
            <person name="Henrissat B."/>
            <person name="Kuo A."/>
            <person name="Liang C."/>
            <person name="Lipzen A."/>
            <person name="Lutzoni F."/>
            <person name="Magnuson J."/>
            <person name="Mondo S."/>
            <person name="Nolan M."/>
            <person name="Ohm R."/>
            <person name="Pangilinan J."/>
            <person name="Park H.-J."/>
            <person name="Ramirez L."/>
            <person name="Alfaro M."/>
            <person name="Sun H."/>
            <person name="Tritt A."/>
            <person name="Yoshinaga Y."/>
            <person name="Zwiers L.-H."/>
            <person name="Turgeon B."/>
            <person name="Goodwin S."/>
            <person name="Spatafora J."/>
            <person name="Crous P."/>
            <person name="Grigoriev I."/>
        </authorList>
    </citation>
    <scope>NUCLEOTIDE SEQUENCE</scope>
    <source>
        <strain evidence="2">CBS 262.69</strain>
    </source>
</reference>
<dbReference type="PANTHER" id="PTHR43283">
    <property type="entry name" value="BETA-LACTAMASE-RELATED"/>
    <property type="match status" value="1"/>
</dbReference>
<proteinExistence type="predicted"/>
<evidence type="ECO:0000313" key="2">
    <source>
        <dbReference type="EMBL" id="KAF2401066.1"/>
    </source>
</evidence>
<feature type="domain" description="Beta-lactamase-related" evidence="1">
    <location>
        <begin position="31"/>
        <end position="368"/>
    </location>
</feature>
<dbReference type="EMBL" id="ML996693">
    <property type="protein sequence ID" value="KAF2401066.1"/>
    <property type="molecule type" value="Genomic_DNA"/>
</dbReference>
<dbReference type="OrthoDB" id="5946976at2759"/>
<sequence length="378" mass="40623">MEATSEVPDPTPVTPSGLTSTQLCSRLSSIVERSNAPAIAVAIQHPNGVETAIHGIRKHGQATAASSADSFMFGPITSTLVPIVLSKLIARGNIRWTDTLADLAPDLVDEIHPAHAATTVEMLATHTSGLTTKLPELRLDGYPLLPTLLRPPKVNSRGTLVLGREMIAEAAMKIPPRRTPGPGSDYRNAVNLIILAYIAEMVTGGRWDTLLQTEVFDPLGMQGCGLGQPPYWSDGSALWPHHPRRGLLVPFKDEDFPDEWLSCMPTFPALGVHGTLQDLAAYLGFCLGYKSLGFSDDERKRLYTLNGGTYVPGGFDVVHPAWTEGPVLQCKGHVSGFSTGIWVAAEAGFAFAIVVNVDYASGAAVRDEVYELLTSRSE</sequence>
<dbReference type="Gene3D" id="3.40.710.10">
    <property type="entry name" value="DD-peptidase/beta-lactamase superfamily"/>
    <property type="match status" value="1"/>
</dbReference>
<dbReference type="InterPro" id="IPR050789">
    <property type="entry name" value="Diverse_Enzym_Activities"/>
</dbReference>
<dbReference type="Proteomes" id="UP000799640">
    <property type="component" value="Unassembled WGS sequence"/>
</dbReference>
<accession>A0A6G1HYX2</accession>
<keyword evidence="3" id="KW-1185">Reference proteome</keyword>